<name>A0AAN7MLT4_MYCAM</name>
<dbReference type="Proteomes" id="UP001333110">
    <property type="component" value="Unassembled WGS sequence"/>
</dbReference>
<accession>A0AAN7MLT4</accession>
<feature type="chain" id="PRO_5043001832" description="Secreted protein" evidence="1">
    <location>
        <begin position="17"/>
        <end position="81"/>
    </location>
</feature>
<sequence>MFLSLLWECTLVAGKANSILGCSRKSLASRTRELILPLYSALLKPHLECWVQFWASQYKIGIGVSLAKWCRDWSIFPVRIV</sequence>
<dbReference type="EMBL" id="JAUNZN010000024">
    <property type="protein sequence ID" value="KAK4808542.1"/>
    <property type="molecule type" value="Genomic_DNA"/>
</dbReference>
<comment type="caution">
    <text evidence="2">The sequence shown here is derived from an EMBL/GenBank/DDBJ whole genome shotgun (WGS) entry which is preliminary data.</text>
</comment>
<proteinExistence type="predicted"/>
<evidence type="ECO:0000256" key="1">
    <source>
        <dbReference type="SAM" id="SignalP"/>
    </source>
</evidence>
<keyword evidence="3" id="KW-1185">Reference proteome</keyword>
<dbReference type="AlphaFoldDB" id="A0AAN7MLT4"/>
<protein>
    <recommendedName>
        <fullName evidence="4">Secreted protein</fullName>
    </recommendedName>
</protein>
<evidence type="ECO:0000313" key="3">
    <source>
        <dbReference type="Proteomes" id="UP001333110"/>
    </source>
</evidence>
<feature type="signal peptide" evidence="1">
    <location>
        <begin position="1"/>
        <end position="16"/>
    </location>
</feature>
<evidence type="ECO:0008006" key="4">
    <source>
        <dbReference type="Google" id="ProtNLM"/>
    </source>
</evidence>
<reference evidence="2 3" key="1">
    <citation type="journal article" date="2023" name="J. Hered.">
        <title>Chromosome-level genome of the wood stork (Mycteria americana) provides insight into avian chromosome evolution.</title>
        <authorList>
            <person name="Flamio R. Jr."/>
            <person name="Ramstad K.M."/>
        </authorList>
    </citation>
    <scope>NUCLEOTIDE SEQUENCE [LARGE SCALE GENOMIC DNA]</scope>
    <source>
        <strain evidence="2">JAX WOST 10</strain>
    </source>
</reference>
<evidence type="ECO:0000313" key="2">
    <source>
        <dbReference type="EMBL" id="KAK4808542.1"/>
    </source>
</evidence>
<keyword evidence="1" id="KW-0732">Signal</keyword>
<gene>
    <name evidence="2" type="ORF">QYF61_009845</name>
</gene>
<organism evidence="2 3">
    <name type="scientific">Mycteria americana</name>
    <name type="common">Wood stork</name>
    <dbReference type="NCBI Taxonomy" id="33587"/>
    <lineage>
        <taxon>Eukaryota</taxon>
        <taxon>Metazoa</taxon>
        <taxon>Chordata</taxon>
        <taxon>Craniata</taxon>
        <taxon>Vertebrata</taxon>
        <taxon>Euteleostomi</taxon>
        <taxon>Archelosauria</taxon>
        <taxon>Archosauria</taxon>
        <taxon>Dinosauria</taxon>
        <taxon>Saurischia</taxon>
        <taxon>Theropoda</taxon>
        <taxon>Coelurosauria</taxon>
        <taxon>Aves</taxon>
        <taxon>Neognathae</taxon>
        <taxon>Neoaves</taxon>
        <taxon>Aequornithes</taxon>
        <taxon>Ciconiiformes</taxon>
        <taxon>Ciconiidae</taxon>
        <taxon>Mycteria</taxon>
    </lineage>
</organism>